<gene>
    <name evidence="1" type="ORF">LOD99_11994</name>
</gene>
<keyword evidence="2" id="KW-1185">Reference proteome</keyword>
<dbReference type="EMBL" id="JAKMXF010000332">
    <property type="protein sequence ID" value="KAI6648185.1"/>
    <property type="molecule type" value="Genomic_DNA"/>
</dbReference>
<dbReference type="Proteomes" id="UP001165289">
    <property type="component" value="Unassembled WGS sequence"/>
</dbReference>
<proteinExistence type="predicted"/>
<organism evidence="1 2">
    <name type="scientific">Oopsacas minuta</name>
    <dbReference type="NCBI Taxonomy" id="111878"/>
    <lineage>
        <taxon>Eukaryota</taxon>
        <taxon>Metazoa</taxon>
        <taxon>Porifera</taxon>
        <taxon>Hexactinellida</taxon>
        <taxon>Hexasterophora</taxon>
        <taxon>Lyssacinosida</taxon>
        <taxon>Leucopsacidae</taxon>
        <taxon>Oopsacas</taxon>
    </lineage>
</organism>
<dbReference type="AlphaFoldDB" id="A0AAV7JI90"/>
<comment type="caution">
    <text evidence="1">The sequence shown here is derived from an EMBL/GenBank/DDBJ whole genome shotgun (WGS) entry which is preliminary data.</text>
</comment>
<sequence length="189" mass="21123">MAAVKIANLQTLSKHDIMVESSSRVHDCDKNCTTSENPAERSEFIDDITPQDTQELLRFDDTPKHKVVYLAGYLVYKFGDSTSMEEIIGDEDGNEVSSEFLDNLNRGGLSVPTMSTVFFVHNAYNLHDQTKMRCRFQFAELLSFVDAPLAGNKAACTTLANILLKAHVLNVSDKEKSLGCLRRQDKLSN</sequence>
<reference evidence="1 2" key="1">
    <citation type="journal article" date="2023" name="BMC Biol.">
        <title>The compact genome of the sponge Oopsacas minuta (Hexactinellida) is lacking key metazoan core genes.</title>
        <authorList>
            <person name="Santini S."/>
            <person name="Schenkelaars Q."/>
            <person name="Jourda C."/>
            <person name="Duchesne M."/>
            <person name="Belahbib H."/>
            <person name="Rocher C."/>
            <person name="Selva M."/>
            <person name="Riesgo A."/>
            <person name="Vervoort M."/>
            <person name="Leys S.P."/>
            <person name="Kodjabachian L."/>
            <person name="Le Bivic A."/>
            <person name="Borchiellini C."/>
            <person name="Claverie J.M."/>
            <person name="Renard E."/>
        </authorList>
    </citation>
    <scope>NUCLEOTIDE SEQUENCE [LARGE SCALE GENOMIC DNA]</scope>
    <source>
        <strain evidence="1">SPO-2</strain>
    </source>
</reference>
<evidence type="ECO:0000313" key="2">
    <source>
        <dbReference type="Proteomes" id="UP001165289"/>
    </source>
</evidence>
<protein>
    <submittedName>
        <fullName evidence="1">Uncharacterized protein</fullName>
    </submittedName>
</protein>
<evidence type="ECO:0000313" key="1">
    <source>
        <dbReference type="EMBL" id="KAI6648185.1"/>
    </source>
</evidence>
<name>A0AAV7JI90_9METZ</name>
<accession>A0AAV7JI90</accession>